<organism evidence="1 2">
    <name type="scientific">Cichorium intybus</name>
    <name type="common">Chicory</name>
    <dbReference type="NCBI Taxonomy" id="13427"/>
    <lineage>
        <taxon>Eukaryota</taxon>
        <taxon>Viridiplantae</taxon>
        <taxon>Streptophyta</taxon>
        <taxon>Embryophyta</taxon>
        <taxon>Tracheophyta</taxon>
        <taxon>Spermatophyta</taxon>
        <taxon>Magnoliopsida</taxon>
        <taxon>eudicotyledons</taxon>
        <taxon>Gunneridae</taxon>
        <taxon>Pentapetalae</taxon>
        <taxon>asterids</taxon>
        <taxon>campanulids</taxon>
        <taxon>Asterales</taxon>
        <taxon>Asteraceae</taxon>
        <taxon>Cichorioideae</taxon>
        <taxon>Cichorieae</taxon>
        <taxon>Cichoriinae</taxon>
        <taxon>Cichorium</taxon>
    </lineage>
</organism>
<sequence length="113" mass="12917">MVEGSVEEYRRKGVETHLYNIHCRHLAVRTERSQIDRSIVEAVVCSGIGMRRRRRCWLNMPVGGAERSMVGDAGVDCVGGWWYRGSMWSGYMRPKVKDDVLGIAGVDCIGWRW</sequence>
<keyword evidence="2" id="KW-1185">Reference proteome</keyword>
<accession>A0ACB9BH03</accession>
<protein>
    <submittedName>
        <fullName evidence="1">Uncharacterized protein</fullName>
    </submittedName>
</protein>
<dbReference type="Proteomes" id="UP001055811">
    <property type="component" value="Linkage Group LG06"/>
</dbReference>
<evidence type="ECO:0000313" key="1">
    <source>
        <dbReference type="EMBL" id="KAI3721066.1"/>
    </source>
</evidence>
<evidence type="ECO:0000313" key="2">
    <source>
        <dbReference type="Proteomes" id="UP001055811"/>
    </source>
</evidence>
<dbReference type="EMBL" id="CM042014">
    <property type="protein sequence ID" value="KAI3721066.1"/>
    <property type="molecule type" value="Genomic_DNA"/>
</dbReference>
<reference evidence="2" key="1">
    <citation type="journal article" date="2022" name="Mol. Ecol. Resour.">
        <title>The genomes of chicory, endive, great burdock and yacon provide insights into Asteraceae palaeo-polyploidization history and plant inulin production.</title>
        <authorList>
            <person name="Fan W."/>
            <person name="Wang S."/>
            <person name="Wang H."/>
            <person name="Wang A."/>
            <person name="Jiang F."/>
            <person name="Liu H."/>
            <person name="Zhao H."/>
            <person name="Xu D."/>
            <person name="Zhang Y."/>
        </authorList>
    </citation>
    <scope>NUCLEOTIDE SEQUENCE [LARGE SCALE GENOMIC DNA]</scope>
    <source>
        <strain evidence="2">cv. Punajuju</strain>
    </source>
</reference>
<proteinExistence type="predicted"/>
<name>A0ACB9BH03_CICIN</name>
<reference evidence="1 2" key="2">
    <citation type="journal article" date="2022" name="Mol. Ecol. Resour.">
        <title>The genomes of chicory, endive, great burdock and yacon provide insights into Asteraceae paleo-polyploidization history and plant inulin production.</title>
        <authorList>
            <person name="Fan W."/>
            <person name="Wang S."/>
            <person name="Wang H."/>
            <person name="Wang A."/>
            <person name="Jiang F."/>
            <person name="Liu H."/>
            <person name="Zhao H."/>
            <person name="Xu D."/>
            <person name="Zhang Y."/>
        </authorList>
    </citation>
    <scope>NUCLEOTIDE SEQUENCE [LARGE SCALE GENOMIC DNA]</scope>
    <source>
        <strain evidence="2">cv. Punajuju</strain>
        <tissue evidence="1">Leaves</tissue>
    </source>
</reference>
<gene>
    <name evidence="1" type="ORF">L2E82_32069</name>
</gene>
<comment type="caution">
    <text evidence="1">The sequence shown here is derived from an EMBL/GenBank/DDBJ whole genome shotgun (WGS) entry which is preliminary data.</text>
</comment>